<organism evidence="5">
    <name type="scientific">Nippostrongylus brasiliensis</name>
    <name type="common">Rat hookworm</name>
    <dbReference type="NCBI Taxonomy" id="27835"/>
    <lineage>
        <taxon>Eukaryota</taxon>
        <taxon>Metazoa</taxon>
        <taxon>Ecdysozoa</taxon>
        <taxon>Nematoda</taxon>
        <taxon>Chromadorea</taxon>
        <taxon>Rhabditida</taxon>
        <taxon>Rhabditina</taxon>
        <taxon>Rhabditomorpha</taxon>
        <taxon>Strongyloidea</taxon>
        <taxon>Heligmosomidae</taxon>
        <taxon>Nippostrongylus</taxon>
    </lineage>
</organism>
<dbReference type="PANTHER" id="PTHR47331">
    <property type="entry name" value="PHD-TYPE DOMAIN-CONTAINING PROTEIN"/>
    <property type="match status" value="1"/>
</dbReference>
<evidence type="ECO:0000313" key="3">
    <source>
        <dbReference type="EMBL" id="VDL66940.1"/>
    </source>
</evidence>
<dbReference type="Gene3D" id="2.40.70.10">
    <property type="entry name" value="Acid Proteases"/>
    <property type="match status" value="1"/>
</dbReference>
<dbReference type="WBParaSite" id="NBR_0000334901-mRNA-1">
    <property type="protein sequence ID" value="NBR_0000334901-mRNA-1"/>
    <property type="gene ID" value="NBR_0000334901"/>
</dbReference>
<protein>
    <submittedName>
        <fullName evidence="5">DUF1758 domain-containing protein</fullName>
    </submittedName>
</protein>
<sequence>MDTQLRNCKRKLTMFCKKLEKKVLGGQQEEVSQYDAKTAQHELTAVETIMRKVEEVQQEYANMLDRAGDTASTSEQTDYDQYATMVEGVLSTAFDYVTELQCHLQVMTSIKDQRQLLDNLQVIMSQLRDIGEQIDSQWLIKQVLTKFPLSVQREILKRKCSKEEPFLMQDLLDVLDKHILCEEKIALFTSNDKSSAQQPKRDERPARGPPLRKSLPCMYCGQPHKSTACTRYTTAQQRAAYLREHKLCLICASPRHTTEECKRRNCFECQGRHHTSCCFKARVASSSQDVAPSKPQRKDKHPSAAAKSKPKDLEHPRTTQQPVKQFVTHCLNDSDRDTEEDAESIAEYHSSRQHLGIGETYLPIGELLVLDPSTRELRRVAALLDSGAECSFIDQQLAEELHLPAADASTLQLRTFGAEEHLKVSTRRVPLDVWDHEGNPYQLQLLTHTTLTSSLKTPPALSEDVDFIKQKGLNINLVKARKAKPKILIGSDQLWQFMDVKGSPIRLPSGLYLLPTRLGQLLTGQLTVPHQKLKKGSTDHASIESMSVALCTTISAMSMDASKQLTPEQAAGGEYWRLQDEGQNSEGNIREAVVTLPSRRDFRRPVNLLVPLELETSETTAPSHHFERRAAQQQPVEVTQDQHPQSPLRHPTYNLRKKDRVDYAKLAGNEHCVTLMFSQIRRDSTKVWQHDRLPRWTYLYLLPTWATKDTTRAQIVQDEMRRAARPLTQQVYPQSQSFFRR</sequence>
<feature type="compositionally biased region" description="Polar residues" evidence="1">
    <location>
        <begin position="631"/>
        <end position="645"/>
    </location>
</feature>
<feature type="region of interest" description="Disordered" evidence="1">
    <location>
        <begin position="288"/>
        <end position="324"/>
    </location>
</feature>
<reference evidence="5" key="1">
    <citation type="submission" date="2017-02" db="UniProtKB">
        <authorList>
            <consortium name="WormBaseParasite"/>
        </authorList>
    </citation>
    <scope>IDENTIFICATION</scope>
</reference>
<evidence type="ECO:0000313" key="4">
    <source>
        <dbReference type="Proteomes" id="UP000271162"/>
    </source>
</evidence>
<feature type="domain" description="DUF1758" evidence="2">
    <location>
        <begin position="381"/>
        <end position="524"/>
    </location>
</feature>
<accession>A0A0N4XLE7</accession>
<feature type="region of interest" description="Disordered" evidence="1">
    <location>
        <begin position="618"/>
        <end position="652"/>
    </location>
</feature>
<reference evidence="3 4" key="2">
    <citation type="submission" date="2018-11" db="EMBL/GenBank/DDBJ databases">
        <authorList>
            <consortium name="Pathogen Informatics"/>
        </authorList>
    </citation>
    <scope>NUCLEOTIDE SEQUENCE [LARGE SCALE GENOMIC DNA]</scope>
</reference>
<proteinExistence type="predicted"/>
<dbReference type="STRING" id="27835.A0A0N4XLE7"/>
<evidence type="ECO:0000256" key="1">
    <source>
        <dbReference type="SAM" id="MobiDB-lite"/>
    </source>
</evidence>
<evidence type="ECO:0000313" key="5">
    <source>
        <dbReference type="WBParaSite" id="NBR_0000334901-mRNA-1"/>
    </source>
</evidence>
<dbReference type="PANTHER" id="PTHR47331:SF5">
    <property type="entry name" value="RIBONUCLEASE H"/>
    <property type="match status" value="1"/>
</dbReference>
<dbReference type="InterPro" id="IPR008737">
    <property type="entry name" value="DUF1758"/>
</dbReference>
<dbReference type="Proteomes" id="UP000271162">
    <property type="component" value="Unassembled WGS sequence"/>
</dbReference>
<name>A0A0N4XLE7_NIPBR</name>
<dbReference type="CDD" id="cd00303">
    <property type="entry name" value="retropepsin_like"/>
    <property type="match status" value="1"/>
</dbReference>
<dbReference type="AlphaFoldDB" id="A0A0N4XLE7"/>
<gene>
    <name evidence="3" type="ORF">NBR_LOCUS3351</name>
</gene>
<dbReference type="EMBL" id="UYSL01004922">
    <property type="protein sequence ID" value="VDL66940.1"/>
    <property type="molecule type" value="Genomic_DNA"/>
</dbReference>
<keyword evidence="4" id="KW-1185">Reference proteome</keyword>
<dbReference type="Pfam" id="PF05585">
    <property type="entry name" value="DUF1758"/>
    <property type="match status" value="1"/>
</dbReference>
<evidence type="ECO:0000259" key="2">
    <source>
        <dbReference type="Pfam" id="PF05585"/>
    </source>
</evidence>
<dbReference type="InterPro" id="IPR021109">
    <property type="entry name" value="Peptidase_aspartic_dom_sf"/>
</dbReference>